<dbReference type="PANTHER" id="PTHR39179">
    <property type="entry name" value="SPORE COAT PROTEIN I"/>
    <property type="match status" value="1"/>
</dbReference>
<dbReference type="PANTHER" id="PTHR39179:SF2">
    <property type="entry name" value="ENDOSPORE COAT-ASSOCIATED PROTEIN YUTH"/>
    <property type="match status" value="1"/>
</dbReference>
<sequence length="336" mass="40195">MGEKLVEKLVREQYGLRVAETFRVGNYDAFSYHQHVYLIVPLSHIDDEELYELYNMSQFLLERGDPFVAVFLLTKQGNLYIEWEKRKYGILKTSYVQSERVYQVGRELARFHQKARSYPYQVSKISRIGQWKMLWEKRTDQLEGFWRGKISSQPLDSFEKMFAESFPYYMGLAENAIQYLVDTELDDEPQPIDSATVCHHRFYSDTWRSSGLVKIPTDWVFDHCSRDIAEYLRNQFFNQPETLRQDGFLLLEDYDRTTPLSSFSWRLIYSRLLLPIHYFECIEDYYLSSETDKPYYEAKLSEMLKNSSKYEGFLKSYAQLLSMRTKKIYLPAIHWL</sequence>
<dbReference type="InterPro" id="IPR047175">
    <property type="entry name" value="CotS-like"/>
</dbReference>
<dbReference type="Gene3D" id="3.90.1200.10">
    <property type="match status" value="1"/>
</dbReference>
<dbReference type="NCBIfam" id="TIGR02905">
    <property type="entry name" value="spore_yutH"/>
    <property type="match status" value="1"/>
</dbReference>
<evidence type="ECO:0000313" key="2">
    <source>
        <dbReference type="Proteomes" id="UP000441585"/>
    </source>
</evidence>
<dbReference type="SUPFAM" id="SSF56112">
    <property type="entry name" value="Protein kinase-like (PK-like)"/>
    <property type="match status" value="1"/>
</dbReference>
<organism evidence="1 2">
    <name type="scientific">Metabacillus idriensis</name>
    <dbReference type="NCBI Taxonomy" id="324768"/>
    <lineage>
        <taxon>Bacteria</taxon>
        <taxon>Bacillati</taxon>
        <taxon>Bacillota</taxon>
        <taxon>Bacilli</taxon>
        <taxon>Bacillales</taxon>
        <taxon>Bacillaceae</taxon>
        <taxon>Metabacillus</taxon>
    </lineage>
</organism>
<dbReference type="InterPro" id="IPR011009">
    <property type="entry name" value="Kinase-like_dom_sf"/>
</dbReference>
<keyword evidence="1" id="KW-0946">Virion</keyword>
<reference evidence="1 2" key="1">
    <citation type="submission" date="2019-11" db="EMBL/GenBank/DDBJ databases">
        <title>Bacillus idriensis genome.</title>
        <authorList>
            <person name="Konopka E.N."/>
            <person name="Newman J.D."/>
        </authorList>
    </citation>
    <scope>NUCLEOTIDE SEQUENCE [LARGE SCALE GENOMIC DNA]</scope>
    <source>
        <strain evidence="1 2">DSM 19097</strain>
    </source>
</reference>
<gene>
    <name evidence="1" type="primary">yutH</name>
    <name evidence="1" type="ORF">GJU41_11520</name>
</gene>
<keyword evidence="2" id="KW-1185">Reference proteome</keyword>
<name>A0A6I2MDW3_9BACI</name>
<evidence type="ECO:0000313" key="1">
    <source>
        <dbReference type="EMBL" id="MRX54601.1"/>
    </source>
</evidence>
<comment type="caution">
    <text evidence="1">The sequence shown here is derived from an EMBL/GenBank/DDBJ whole genome shotgun (WGS) entry which is preliminary data.</text>
</comment>
<accession>A0A6I2MDW3</accession>
<proteinExistence type="predicted"/>
<dbReference type="InterPro" id="IPR014254">
    <property type="entry name" value="Spore_coat_YutH"/>
</dbReference>
<dbReference type="Proteomes" id="UP000441585">
    <property type="component" value="Unassembled WGS sequence"/>
</dbReference>
<dbReference type="AlphaFoldDB" id="A0A6I2MDW3"/>
<keyword evidence="1" id="KW-0167">Capsid protein</keyword>
<protein>
    <submittedName>
        <fullName evidence="1">Spore coat protein YutH</fullName>
    </submittedName>
</protein>
<dbReference type="GO" id="GO:0042601">
    <property type="term" value="C:endospore-forming forespore"/>
    <property type="evidence" value="ECO:0007669"/>
    <property type="project" value="TreeGrafter"/>
</dbReference>
<dbReference type="EMBL" id="WKKF01000002">
    <property type="protein sequence ID" value="MRX54601.1"/>
    <property type="molecule type" value="Genomic_DNA"/>
</dbReference>